<feature type="transmembrane region" description="Helical" evidence="1">
    <location>
        <begin position="58"/>
        <end position="90"/>
    </location>
</feature>
<keyword evidence="1" id="KW-1133">Transmembrane helix</keyword>
<evidence type="ECO:0000256" key="1">
    <source>
        <dbReference type="SAM" id="Phobius"/>
    </source>
</evidence>
<organism evidence="2 3">
    <name type="scientific">Heterorhabditis bacteriophora</name>
    <name type="common">Entomopathogenic nematode worm</name>
    <dbReference type="NCBI Taxonomy" id="37862"/>
    <lineage>
        <taxon>Eukaryota</taxon>
        <taxon>Metazoa</taxon>
        <taxon>Ecdysozoa</taxon>
        <taxon>Nematoda</taxon>
        <taxon>Chromadorea</taxon>
        <taxon>Rhabditida</taxon>
        <taxon>Rhabditina</taxon>
        <taxon>Rhabditomorpha</taxon>
        <taxon>Strongyloidea</taxon>
        <taxon>Heterorhabditidae</taxon>
        <taxon>Heterorhabditis</taxon>
    </lineage>
</organism>
<proteinExistence type="predicted"/>
<dbReference type="AlphaFoldDB" id="A0A1I7XDV9"/>
<accession>A0A1I7XDV9</accession>
<evidence type="ECO:0000313" key="3">
    <source>
        <dbReference type="WBParaSite" id="Hba_15841"/>
    </source>
</evidence>
<keyword evidence="1" id="KW-0472">Membrane</keyword>
<dbReference type="Proteomes" id="UP000095283">
    <property type="component" value="Unplaced"/>
</dbReference>
<sequence>MLAMSYLTHLSEESVNLQFLVNIYNFRKLSQYRNWRLWLSKIPLISQEMTMSQTSNSMYLLVFITILTVFLSTYLFILLVVNILLIYMLCMLF</sequence>
<keyword evidence="1" id="KW-0812">Transmembrane</keyword>
<protein>
    <submittedName>
        <fullName evidence="3">Ovule protein</fullName>
    </submittedName>
</protein>
<reference evidence="3" key="1">
    <citation type="submission" date="2016-11" db="UniProtKB">
        <authorList>
            <consortium name="WormBaseParasite"/>
        </authorList>
    </citation>
    <scope>IDENTIFICATION</scope>
</reference>
<evidence type="ECO:0000313" key="2">
    <source>
        <dbReference type="Proteomes" id="UP000095283"/>
    </source>
</evidence>
<name>A0A1I7XDV9_HETBA</name>
<dbReference type="WBParaSite" id="Hba_15841">
    <property type="protein sequence ID" value="Hba_15841"/>
    <property type="gene ID" value="Hba_15841"/>
</dbReference>
<keyword evidence="2" id="KW-1185">Reference proteome</keyword>